<evidence type="ECO:0000259" key="1">
    <source>
        <dbReference type="Pfam" id="PF01368"/>
    </source>
</evidence>
<dbReference type="InterPro" id="IPR038763">
    <property type="entry name" value="DHH_sf"/>
</dbReference>
<dbReference type="SUPFAM" id="SSF64182">
    <property type="entry name" value="DHH phosphoesterases"/>
    <property type="match status" value="1"/>
</dbReference>
<organism evidence="3">
    <name type="scientific">uncultured Cytophagia bacterium</name>
    <dbReference type="NCBI Taxonomy" id="768505"/>
    <lineage>
        <taxon>Bacteria</taxon>
        <taxon>Pseudomonadati</taxon>
        <taxon>Bacteroidota</taxon>
        <taxon>Cytophagia</taxon>
        <taxon>environmental samples</taxon>
    </lineage>
</organism>
<dbReference type="InterPro" id="IPR051319">
    <property type="entry name" value="Oligoribo/pAp-PDE_c-di-AMP_PDE"/>
</dbReference>
<dbReference type="Pfam" id="PF02272">
    <property type="entry name" value="DHHA1"/>
    <property type="match status" value="1"/>
</dbReference>
<dbReference type="PANTHER" id="PTHR47618">
    <property type="entry name" value="BIFUNCTIONAL OLIGORIBONUCLEASE AND PAP PHOSPHATASE NRNA"/>
    <property type="match status" value="1"/>
</dbReference>
<dbReference type="GO" id="GO:0003676">
    <property type="term" value="F:nucleic acid binding"/>
    <property type="evidence" value="ECO:0007669"/>
    <property type="project" value="InterPro"/>
</dbReference>
<evidence type="ECO:0000259" key="2">
    <source>
        <dbReference type="Pfam" id="PF02272"/>
    </source>
</evidence>
<dbReference type="AlphaFoldDB" id="H6RE83"/>
<feature type="domain" description="DHHA1" evidence="2">
    <location>
        <begin position="229"/>
        <end position="320"/>
    </location>
</feature>
<dbReference type="Gene3D" id="3.90.1640.10">
    <property type="entry name" value="inorganic pyrophosphatase (n-terminal core)"/>
    <property type="match status" value="1"/>
</dbReference>
<dbReference type="PANTHER" id="PTHR47618:SF1">
    <property type="entry name" value="BIFUNCTIONAL OLIGORIBONUCLEASE AND PAP PHOSPHATASE NRNA"/>
    <property type="match status" value="1"/>
</dbReference>
<dbReference type="Gene3D" id="3.10.310.30">
    <property type="match status" value="1"/>
</dbReference>
<proteinExistence type="predicted"/>
<evidence type="ECO:0000313" key="3">
    <source>
        <dbReference type="EMBL" id="CCF99344.1"/>
    </source>
</evidence>
<protein>
    <submittedName>
        <fullName evidence="3">Phosphoesterase RecJ domain-containing protein</fullName>
    </submittedName>
</protein>
<reference evidence="3" key="1">
    <citation type="journal article" date="2012" name="Environ. Microbiol.">
        <title>Genomic content of uncultured Bacteroidetes from contrasting oceanic provinces in the North Atlantic Ocean.</title>
        <authorList>
            <person name="Gomez-Pereira P.R."/>
            <person name="Schuler M."/>
            <person name="Fuchs B.M."/>
            <person name="Bennke C."/>
            <person name="Teeling H."/>
            <person name="Waldmann J."/>
            <person name="Richter M."/>
            <person name="Barbe V."/>
            <person name="Bataille E."/>
            <person name="Glockner F.O."/>
            <person name="Amann R."/>
        </authorList>
    </citation>
    <scope>NUCLEOTIDE SEQUENCE</scope>
</reference>
<sequence length="327" mass="36204">MNIEEILKKSKKIVITTHQSPDGDAIGSSLALFGYLVKKGFDVSVVVPDSFPKFLKWMEGAENVHVYDYEENVVKGLISEADLIFSLDYNDLTRVGGVGHLIEKSTAYKAMIDHHLHPADFADWMCSDTSSCSTAQLIYNFIEDFNDLDLIDDQIAEGIYCGIMTDSGSFRFPSVQAKTHLIAADLINRGLNHSRIHELVHDVNTLPKLHLLGFALNEKLRVLPNVPVAVIAINGEELSRFNYKKGDTEGLVNYALSLEGVEMAAFIKEDDNKVKMSFRSKGDIAVNEFSSQNFSGGGHKNAAGGVSFASFEETVKLFESKIVEFLK</sequence>
<feature type="domain" description="DDH" evidence="1">
    <location>
        <begin position="12"/>
        <end position="163"/>
    </location>
</feature>
<dbReference type="InterPro" id="IPR001667">
    <property type="entry name" value="DDH_dom"/>
</dbReference>
<reference evidence="3" key="2">
    <citation type="submission" date="2012-02" db="EMBL/GenBank/DDBJ databases">
        <authorList>
            <person name="Genoscope - CEA"/>
        </authorList>
    </citation>
    <scope>NUCLEOTIDE SEQUENCE</scope>
</reference>
<dbReference type="Pfam" id="PF01368">
    <property type="entry name" value="DHH"/>
    <property type="match status" value="1"/>
</dbReference>
<gene>
    <name evidence="3" type="ORF">VIS_S3BBA60001</name>
</gene>
<dbReference type="EMBL" id="FO117577">
    <property type="protein sequence ID" value="CCF99344.1"/>
    <property type="molecule type" value="Genomic_DNA"/>
</dbReference>
<dbReference type="InterPro" id="IPR003156">
    <property type="entry name" value="DHHA1_dom"/>
</dbReference>
<name>H6RE83_9BACT</name>
<accession>H6RE83</accession>